<dbReference type="PROSITE" id="PS51257">
    <property type="entry name" value="PROKAR_LIPOPROTEIN"/>
    <property type="match status" value="1"/>
</dbReference>
<dbReference type="AlphaFoldDB" id="A0A392M7A4"/>
<keyword evidence="2" id="KW-1185">Reference proteome</keyword>
<evidence type="ECO:0000313" key="1">
    <source>
        <dbReference type="EMBL" id="MCH83357.1"/>
    </source>
</evidence>
<dbReference type="EMBL" id="LXQA010005049">
    <property type="protein sequence ID" value="MCH83357.1"/>
    <property type="molecule type" value="Genomic_DNA"/>
</dbReference>
<name>A0A392M7A4_9FABA</name>
<organism evidence="1 2">
    <name type="scientific">Trifolium medium</name>
    <dbReference type="NCBI Taxonomy" id="97028"/>
    <lineage>
        <taxon>Eukaryota</taxon>
        <taxon>Viridiplantae</taxon>
        <taxon>Streptophyta</taxon>
        <taxon>Embryophyta</taxon>
        <taxon>Tracheophyta</taxon>
        <taxon>Spermatophyta</taxon>
        <taxon>Magnoliopsida</taxon>
        <taxon>eudicotyledons</taxon>
        <taxon>Gunneridae</taxon>
        <taxon>Pentapetalae</taxon>
        <taxon>rosids</taxon>
        <taxon>fabids</taxon>
        <taxon>Fabales</taxon>
        <taxon>Fabaceae</taxon>
        <taxon>Papilionoideae</taxon>
        <taxon>50 kb inversion clade</taxon>
        <taxon>NPAAA clade</taxon>
        <taxon>Hologalegina</taxon>
        <taxon>IRL clade</taxon>
        <taxon>Trifolieae</taxon>
        <taxon>Trifolium</taxon>
    </lineage>
</organism>
<dbReference type="Proteomes" id="UP000265520">
    <property type="component" value="Unassembled WGS sequence"/>
</dbReference>
<reference evidence="1 2" key="1">
    <citation type="journal article" date="2018" name="Front. Plant Sci.">
        <title>Red Clover (Trifolium pratense) and Zigzag Clover (T. medium) - A Picture of Genomic Similarities and Differences.</title>
        <authorList>
            <person name="Dluhosova J."/>
            <person name="Istvanek J."/>
            <person name="Nedelnik J."/>
            <person name="Repkova J."/>
        </authorList>
    </citation>
    <scope>NUCLEOTIDE SEQUENCE [LARGE SCALE GENOMIC DNA]</scope>
    <source>
        <strain evidence="2">cv. 10/8</strain>
        <tissue evidence="1">Leaf</tissue>
    </source>
</reference>
<evidence type="ECO:0000313" key="2">
    <source>
        <dbReference type="Proteomes" id="UP000265520"/>
    </source>
</evidence>
<sequence>MNNDKGLLWKLPVVKFSNYGKVGPGFGIGAGCGLGFGIGFLGDDLVVAVVMQTGDIDM</sequence>
<comment type="caution">
    <text evidence="1">The sequence shown here is derived from an EMBL/GenBank/DDBJ whole genome shotgun (WGS) entry which is preliminary data.</text>
</comment>
<gene>
    <name evidence="1" type="ORF">A2U01_0004176</name>
</gene>
<protein>
    <submittedName>
        <fullName evidence="1">Glycine-rich protein</fullName>
    </submittedName>
</protein>
<accession>A0A392M7A4</accession>
<proteinExistence type="predicted"/>